<feature type="transmembrane region" description="Helical" evidence="2">
    <location>
        <begin position="1256"/>
        <end position="1276"/>
    </location>
</feature>
<feature type="transmembrane region" description="Helical" evidence="2">
    <location>
        <begin position="955"/>
        <end position="976"/>
    </location>
</feature>
<feature type="transmembrane region" description="Helical" evidence="2">
    <location>
        <begin position="1376"/>
        <end position="1393"/>
    </location>
</feature>
<protein>
    <submittedName>
        <fullName evidence="3">Glycosyl transferase</fullName>
    </submittedName>
</protein>
<organism evidence="3 4">
    <name type="scientific">Trichodelitschia bisporula</name>
    <dbReference type="NCBI Taxonomy" id="703511"/>
    <lineage>
        <taxon>Eukaryota</taxon>
        <taxon>Fungi</taxon>
        <taxon>Dikarya</taxon>
        <taxon>Ascomycota</taxon>
        <taxon>Pezizomycotina</taxon>
        <taxon>Dothideomycetes</taxon>
        <taxon>Dothideomycetes incertae sedis</taxon>
        <taxon>Phaeotrichales</taxon>
        <taxon>Phaeotrichaceae</taxon>
        <taxon>Trichodelitschia</taxon>
    </lineage>
</organism>
<feature type="transmembrane region" description="Helical" evidence="2">
    <location>
        <begin position="988"/>
        <end position="1008"/>
    </location>
</feature>
<dbReference type="GO" id="GO:0016740">
    <property type="term" value="F:transferase activity"/>
    <property type="evidence" value="ECO:0007669"/>
    <property type="project" value="UniProtKB-KW"/>
</dbReference>
<feature type="transmembrane region" description="Helical" evidence="2">
    <location>
        <begin position="918"/>
        <end position="943"/>
    </location>
</feature>
<feature type="compositionally biased region" description="Polar residues" evidence="1">
    <location>
        <begin position="2924"/>
        <end position="2940"/>
    </location>
</feature>
<dbReference type="OrthoDB" id="2582433at2759"/>
<feature type="transmembrane region" description="Helical" evidence="2">
    <location>
        <begin position="1347"/>
        <end position="1364"/>
    </location>
</feature>
<dbReference type="SUPFAM" id="SSF53756">
    <property type="entry name" value="UDP-Glycosyltransferase/glycogen phosphorylase"/>
    <property type="match status" value="1"/>
</dbReference>
<sequence>MAEVLDIKPFADGVVARDWWQWALISVIAASGVVGGVAVAWFLVKLVRSFLQRKTDHSKISRRIAKRLRLHFTESDIAFSALGKVLSKPTSFGVYLGTIHYPPNYDETRLLSRYDLIVLDPSQAGVLDALSDPDQNLSPHVVGRLDLYQLVSSESAGSDSKMLRSLERILGAIDTLFRHPGAQRAFTGLLLAGWRNLPAPVLNSLAKYLSELGFDVYLEVVPPHFLEDVKMPDLGLFAGMLIRNGTILPNGQARDFFQMEKLKSTTRAFVSQACLRPFTTMIWDTVDDRIEVSHAVVKRSYAWCGYHGALVWIGSEASVMSAEDNMPVLEPLAAFQWLKDQRVMKIHEAYRLNHQISLNHPPYVKDFEAIECILPSIRYILGALERDSGTSSISTTFTLQGQEHHMIDSLHLRSENGTLAENRNGVEWVAGISKSGLDPLSISLTGANYTGLGCFPVGLHITDTAFAEVVKSQRRLRRLGLLIQLSPADVRNMAIPIQRYLASHAASNSPATAVRILRDLVELLNKASDLDQSSDPIQIYKGIDSGFHGSASSQFWSVFEIDRRTGGLCIYVSKNTQDMASTVMHTYLSYRSVSRYHCLLVELDFHKCSAPPWLQDTLPVRLNQDLDLLSPTDVLLFLQQYKFSTWNERCPLLNKIKTRCEEILLETPTFEQLKQYGNVEYLRDSISTEDLVASRVKWYRQHGFEQLDVMTAQEIFTDVHFAFRDILHNRHYDDLDIITNVIESIVVAQAGPDGQPRIDPYVDILLFSLFCAARKAAFEEVYVEVQDRNPLFNEFSDQSAAFAELFALGSRCEAYFDVSPSSFGKLLSDRHRAFYTLPENQPPMWINNAPAFASAYAAAQTDIDPEQEESVMPGYRKFTFLSVFAIPALVDIILLTTIKRGLYLSGSMSIDDSKNATLALMVSLLLSGAIGTWISIGGTYYLISMAFSAANMFILTRLVGGLAFTVLVGLLGLIGLTAKENFRAGVVFFFYLIALTSYLSVLAALSSYQFPGSSFLNGRTIIIGLIPTLLASPLVTVFVKGHDTVIYLVILYAFIGLLFIGLRSVGSWWVTWLSEVYTVDDAAVKKWYVDNMADGRPNAFDGLTDPAAMSLARQNLANAVEKERKRPFWRKSREDEMVQKLTKSWDATVFLLNWYCRLSDVRRPMPYSSTWNIEVRVAYDSLMQNQKGIRLHNSFIHWRNAGDEVGCGILYFLVALMDRWVGLVYKTPLLGLTAGDCGVNADQNILDGTSSPRCGAAVRVAVGFGLAYYLIGAVLLDYKAQHLHQLAQESTPITIQSKEYIRAAEIHDAKIKRRLYWRTLFRFLGVHVWALALCSALVWVFDSNRTAFITFIAYIGAYSGLLLYQYNKIFSGPHAMMPLLTAVLLALPLGLILKKVNPGWAYNEVVALAVATWTAAVLSLFTAKITIPPKESLEEKKSQSVYHAYCGLGIDQQWSQSELEAFYVGITTLHEKRFTISPHEHPGTEIKSLLLSCNEDTLSALALDAFPAVTDLARRVVLAWDRGLIVVELASMRAVIPAEADVRAISYYSGGRLHILVDPDSDNSTEDQPNIGSNCRVIAETLIHAVGEAFFGLNHEHALISESLLVCRFVNEEITRVPERLRRALPAVVTVQKKQAFLTQTRRELLRYLCYGLPCDTTWHLMPLEIRRLILRRALGEPCSIGDIEWNWLEEQLSGEAGCALETRTARYDLGAILAVHKFNYFRKQSAKLNHEKSIITDVQEDFQWLKEKHNIVTEKAFFGRVFDKIKVPLGMVQRSLLIWVKFLAIAPIADPEYQRELNCVIQRSGPLTRISRYVLPFIWIYSRHVQSIILPWFIFKGRADLAKTWKSLRGKFITLKQGRLTIQAYQGNMTAFIHQGGEGSFKLFYYSGIHEKEPRDGQVLAVNTYSKDMRLMAREEFEDGRPLNEFVYKYSENAKTRKSKLSKHEVTRIPLSRTCTRGFDKDAIFQYNHKGFVESGCYTRHGNLVRFKYHYRKNAKYDDELLRAEFVLPHLSANVSWAAPPIRHPEKPERWIPHSRVQEATFVQNSDVYECLWVYNHQYHPVIQTKLNGVQVETPEMIRHDWLGLLKKPDGCTFLIDNPLLSFPSIKTGYFSQLFRYNAKVLPSSTSQKRSQLWKIWKKRADIDGVVIRWLDERLLREDSMLKPYWRKRDRGALDKAEDYLALHADTIMASSELSNDISAWTPLAIRLSDLFSFGQGGDAVVYTRTKMLQPDTEDTLHVIAVDTGTWPNEGGGVSACRRDLINNLRTIRWNMVVESANDFGLPKHQTQENVESLKVIPLWGLDFMHPVHGMFFNKLDSEVDHLIKDATREDIKRNFVPTLTALVKGARAITLSDADVKQATRALVNLNTYFQDSRHWKEVWESDTVKESWRQLWLADDIPNTKPPSEWFDTERPTLGHLDSALELWFRYLFIFSIPIPERVPAVFQASHHSVSAAYGIVCKIKRNCVLQIWDHAISWRETNLYLSSALCTLPPFIRNSLLGLMRLTSMLTLHHADHILPCADFFNPGWETEIGTSQGTVEHRNVFKRKIDPVVNGITDMQKFAPVTKITTTKPTVTMLSHVWFAKDIKTALLAADVIVNQWGFDEYHLDIYGALNKAPIYSSECQEIIATKGLAPNVTLRGSGDPGVVLSKTWLFLNSSVSEGLPLALGEAALTGAPVVCTDVGASLRVLTHPESNERYSEIVAPNDPLSLARAQINLLAMLGQWSKYANDEPGDPAPVLPINPTRKDVDIITTRMYAKTDQRRALGMMAREIVQTSFSGERYLREHEQMLWVGKARYESYGVPTLDVPIPPDVRNAVAAPARTYAEVVDAQLEKMAHPRAPWVKGDGRQRPGARTAATSFTSVYEESAAGASERVPVPPSAMLPGDEGRVQVGGPSAGVGRTHSERLSFAARMREKEGKASRVSTPSRYVPSTLSEVHNASDAH</sequence>
<feature type="transmembrane region" description="Helical" evidence="2">
    <location>
        <begin position="1320"/>
        <end position="1341"/>
    </location>
</feature>
<reference evidence="3" key="1">
    <citation type="journal article" date="2020" name="Stud. Mycol.">
        <title>101 Dothideomycetes genomes: a test case for predicting lifestyles and emergence of pathogens.</title>
        <authorList>
            <person name="Haridas S."/>
            <person name="Albert R."/>
            <person name="Binder M."/>
            <person name="Bloem J."/>
            <person name="Labutti K."/>
            <person name="Salamov A."/>
            <person name="Andreopoulos B."/>
            <person name="Baker S."/>
            <person name="Barry K."/>
            <person name="Bills G."/>
            <person name="Bluhm B."/>
            <person name="Cannon C."/>
            <person name="Castanera R."/>
            <person name="Culley D."/>
            <person name="Daum C."/>
            <person name="Ezra D."/>
            <person name="Gonzalez J."/>
            <person name="Henrissat B."/>
            <person name="Kuo A."/>
            <person name="Liang C."/>
            <person name="Lipzen A."/>
            <person name="Lutzoni F."/>
            <person name="Magnuson J."/>
            <person name="Mondo S."/>
            <person name="Nolan M."/>
            <person name="Ohm R."/>
            <person name="Pangilinan J."/>
            <person name="Park H.-J."/>
            <person name="Ramirez L."/>
            <person name="Alfaro M."/>
            <person name="Sun H."/>
            <person name="Tritt A."/>
            <person name="Yoshinaga Y."/>
            <person name="Zwiers L.-H."/>
            <person name="Turgeon B."/>
            <person name="Goodwin S."/>
            <person name="Spatafora J."/>
            <person name="Crous P."/>
            <person name="Grigoriev I."/>
        </authorList>
    </citation>
    <scope>NUCLEOTIDE SEQUENCE</scope>
    <source>
        <strain evidence="3">CBS 262.69</strain>
    </source>
</reference>
<feature type="transmembrane region" description="Helical" evidence="2">
    <location>
        <begin position="20"/>
        <end position="44"/>
    </location>
</feature>
<feature type="transmembrane region" description="Helical" evidence="2">
    <location>
        <begin position="878"/>
        <end position="898"/>
    </location>
</feature>
<gene>
    <name evidence="3" type="ORF">EJ06DRAFT_474580</name>
</gene>
<dbReference type="EMBL" id="ML996692">
    <property type="protein sequence ID" value="KAF2401635.1"/>
    <property type="molecule type" value="Genomic_DNA"/>
</dbReference>
<dbReference type="Proteomes" id="UP000799640">
    <property type="component" value="Unassembled WGS sequence"/>
</dbReference>
<keyword evidence="2" id="KW-0472">Membrane</keyword>
<keyword evidence="4" id="KW-1185">Reference proteome</keyword>
<keyword evidence="3" id="KW-0808">Transferase</keyword>
<feature type="transmembrane region" description="Helical" evidence="2">
    <location>
        <begin position="1020"/>
        <end position="1039"/>
    </location>
</feature>
<dbReference type="Pfam" id="PF13692">
    <property type="entry name" value="Glyco_trans_1_4"/>
    <property type="match status" value="1"/>
</dbReference>
<dbReference type="PANTHER" id="PTHR12526:SF630">
    <property type="entry name" value="GLYCOSYLTRANSFERASE"/>
    <property type="match status" value="1"/>
</dbReference>
<feature type="region of interest" description="Disordered" evidence="1">
    <location>
        <begin position="2915"/>
        <end position="2946"/>
    </location>
</feature>
<keyword evidence="2" id="KW-0812">Transmembrane</keyword>
<dbReference type="PANTHER" id="PTHR12526">
    <property type="entry name" value="GLYCOSYLTRANSFERASE"/>
    <property type="match status" value="1"/>
</dbReference>
<proteinExistence type="predicted"/>
<keyword evidence="2" id="KW-1133">Transmembrane helix</keyword>
<feature type="transmembrane region" description="Helical" evidence="2">
    <location>
        <begin position="1045"/>
        <end position="1062"/>
    </location>
</feature>
<dbReference type="Gene3D" id="3.40.50.2000">
    <property type="entry name" value="Glycogen Phosphorylase B"/>
    <property type="match status" value="1"/>
</dbReference>
<evidence type="ECO:0000256" key="1">
    <source>
        <dbReference type="SAM" id="MobiDB-lite"/>
    </source>
</evidence>
<evidence type="ECO:0000256" key="2">
    <source>
        <dbReference type="SAM" id="Phobius"/>
    </source>
</evidence>
<accession>A0A6G1I0X8</accession>
<evidence type="ECO:0000313" key="4">
    <source>
        <dbReference type="Proteomes" id="UP000799640"/>
    </source>
</evidence>
<name>A0A6G1I0X8_9PEZI</name>
<evidence type="ECO:0000313" key="3">
    <source>
        <dbReference type="EMBL" id="KAF2401635.1"/>
    </source>
</evidence>